<dbReference type="InterPro" id="IPR008333">
    <property type="entry name" value="Cbr1-like_FAD-bd_dom"/>
</dbReference>
<dbReference type="Pfam" id="PF00970">
    <property type="entry name" value="FAD_binding_6"/>
    <property type="match status" value="1"/>
</dbReference>
<dbReference type="InterPro" id="IPR017938">
    <property type="entry name" value="Riboflavin_synthase-like_b-brl"/>
</dbReference>
<dbReference type="Pfam" id="PF00111">
    <property type="entry name" value="Fer2"/>
    <property type="match status" value="1"/>
</dbReference>
<sequence>MFGLFKSSKPKQVSIEGIDSPIDVLDKETILTAALRQGIRFPHSCRVGGCATCKCQLKEGKVKELTESAYILSEQELDQGYILACQAVPKSNISIKLDNLEAGGPKFTPQTCSGTVITQRRLTHDIVALDIALDQPMHYAAGQYALLSVPGGINEARSYSFASAALQQGVSSISFFIRQVPGGAMSSWAQGDVVDTQVQVEGPFGDFYLRESEQPILCVAGGSGLAPVKALLEDALRFKSPRPVVFLFGARTQQDLYCLNEIKSLQKEWAGDFMFVPVLSEEPDASDWQGARGLVTEWLPQYASPIAQAYMCGPPAMLDAAESCLQQLGIPADQIFSDKFLDKSNHQKTA</sequence>
<dbReference type="SUPFAM" id="SSF52343">
    <property type="entry name" value="Ferredoxin reductase-like, C-terminal NADP-linked domain"/>
    <property type="match status" value="1"/>
</dbReference>
<dbReference type="InterPro" id="IPR001433">
    <property type="entry name" value="OxRdtase_FAD/NAD-bd"/>
</dbReference>
<dbReference type="InterPro" id="IPR012675">
    <property type="entry name" value="Beta-grasp_dom_sf"/>
</dbReference>
<gene>
    <name evidence="5" type="ORF">Kalk_12735</name>
</gene>
<dbReference type="InterPro" id="IPR017927">
    <property type="entry name" value="FAD-bd_FR_type"/>
</dbReference>
<accession>A0A2K9LLN1</accession>
<keyword evidence="1" id="KW-0411">Iron-sulfur</keyword>
<dbReference type="InterPro" id="IPR050415">
    <property type="entry name" value="MRET"/>
</dbReference>
<keyword evidence="6" id="KW-1185">Reference proteome</keyword>
<dbReference type="PROSITE" id="PS51384">
    <property type="entry name" value="FAD_FR"/>
    <property type="match status" value="1"/>
</dbReference>
<evidence type="ECO:0000256" key="1">
    <source>
        <dbReference type="ARBA" id="ARBA00023014"/>
    </source>
</evidence>
<dbReference type="PANTHER" id="PTHR47354">
    <property type="entry name" value="NADH OXIDOREDUCTASE HCR"/>
    <property type="match status" value="1"/>
</dbReference>
<evidence type="ECO:0000313" key="5">
    <source>
        <dbReference type="EMBL" id="AUM13238.1"/>
    </source>
</evidence>
<evidence type="ECO:0000256" key="2">
    <source>
        <dbReference type="ARBA" id="ARBA00034078"/>
    </source>
</evidence>
<dbReference type="InterPro" id="IPR006058">
    <property type="entry name" value="2Fe2S_fd_BS"/>
</dbReference>
<dbReference type="Gene3D" id="3.10.20.30">
    <property type="match status" value="1"/>
</dbReference>
<evidence type="ECO:0000259" key="3">
    <source>
        <dbReference type="PROSITE" id="PS51085"/>
    </source>
</evidence>
<dbReference type="Proteomes" id="UP000235116">
    <property type="component" value="Chromosome"/>
</dbReference>
<dbReference type="Pfam" id="PF00175">
    <property type="entry name" value="NAD_binding_1"/>
    <property type="match status" value="1"/>
</dbReference>
<dbReference type="OrthoDB" id="4258484at2"/>
<dbReference type="SUPFAM" id="SSF63380">
    <property type="entry name" value="Riboflavin synthase domain-like"/>
    <property type="match status" value="1"/>
</dbReference>
<dbReference type="PROSITE" id="PS00197">
    <property type="entry name" value="2FE2S_FER_1"/>
    <property type="match status" value="1"/>
</dbReference>
<dbReference type="PANTHER" id="PTHR47354:SF5">
    <property type="entry name" value="PROTEIN RFBI"/>
    <property type="match status" value="1"/>
</dbReference>
<evidence type="ECO:0000313" key="6">
    <source>
        <dbReference type="Proteomes" id="UP000235116"/>
    </source>
</evidence>
<dbReference type="PROSITE" id="PS51085">
    <property type="entry name" value="2FE2S_FER_2"/>
    <property type="match status" value="1"/>
</dbReference>
<comment type="cofactor">
    <cofactor evidence="2">
        <name>[2Fe-2S] cluster</name>
        <dbReference type="ChEBI" id="CHEBI:190135"/>
    </cofactor>
</comment>
<dbReference type="PRINTS" id="PR00410">
    <property type="entry name" value="PHEHYDRXLASE"/>
</dbReference>
<dbReference type="GO" id="GO:0016491">
    <property type="term" value="F:oxidoreductase activity"/>
    <property type="evidence" value="ECO:0007669"/>
    <property type="project" value="InterPro"/>
</dbReference>
<dbReference type="GO" id="GO:0051537">
    <property type="term" value="F:2 iron, 2 sulfur cluster binding"/>
    <property type="evidence" value="ECO:0007669"/>
    <property type="project" value="InterPro"/>
</dbReference>
<feature type="domain" description="2Fe-2S ferredoxin-type" evidence="3">
    <location>
        <begin position="11"/>
        <end position="101"/>
    </location>
</feature>
<reference evidence="6" key="1">
    <citation type="submission" date="2017-08" db="EMBL/GenBank/DDBJ databases">
        <title>Direct submision.</title>
        <authorList>
            <person name="Kim S.-J."/>
            <person name="Rhee S.-K."/>
        </authorList>
    </citation>
    <scope>NUCLEOTIDE SEQUENCE [LARGE SCALE GENOMIC DNA]</scope>
    <source>
        <strain evidence="6">GI5</strain>
    </source>
</reference>
<proteinExistence type="predicted"/>
<dbReference type="AlphaFoldDB" id="A0A2K9LLN1"/>
<dbReference type="RefSeq" id="WP_101894617.1">
    <property type="nucleotide sequence ID" value="NZ_CP022684.1"/>
</dbReference>
<dbReference type="InterPro" id="IPR039261">
    <property type="entry name" value="FNR_nucleotide-bd"/>
</dbReference>
<dbReference type="CDD" id="cd00207">
    <property type="entry name" value="fer2"/>
    <property type="match status" value="1"/>
</dbReference>
<organism evidence="5 6">
    <name type="scientific">Ketobacter alkanivorans</name>
    <dbReference type="NCBI Taxonomy" id="1917421"/>
    <lineage>
        <taxon>Bacteria</taxon>
        <taxon>Pseudomonadati</taxon>
        <taxon>Pseudomonadota</taxon>
        <taxon>Gammaproteobacteria</taxon>
        <taxon>Pseudomonadales</taxon>
        <taxon>Ketobacteraceae</taxon>
        <taxon>Ketobacter</taxon>
    </lineage>
</organism>
<keyword evidence="1" id="KW-0408">Iron</keyword>
<dbReference type="SUPFAM" id="SSF54292">
    <property type="entry name" value="2Fe-2S ferredoxin-like"/>
    <property type="match status" value="1"/>
</dbReference>
<protein>
    <submittedName>
        <fullName evidence="5">Oxidoreductase</fullName>
    </submittedName>
</protein>
<keyword evidence="1" id="KW-0479">Metal-binding</keyword>
<dbReference type="InterPro" id="IPR001041">
    <property type="entry name" value="2Fe-2S_ferredoxin-type"/>
</dbReference>
<dbReference type="Gene3D" id="3.40.50.80">
    <property type="entry name" value="Nucleotide-binding domain of ferredoxin-NADP reductase (FNR) module"/>
    <property type="match status" value="1"/>
</dbReference>
<dbReference type="EMBL" id="CP022684">
    <property type="protein sequence ID" value="AUM13238.1"/>
    <property type="molecule type" value="Genomic_DNA"/>
</dbReference>
<dbReference type="Gene3D" id="2.40.30.10">
    <property type="entry name" value="Translation factors"/>
    <property type="match status" value="1"/>
</dbReference>
<evidence type="ECO:0000259" key="4">
    <source>
        <dbReference type="PROSITE" id="PS51384"/>
    </source>
</evidence>
<feature type="domain" description="FAD-binding FR-type" evidence="4">
    <location>
        <begin position="109"/>
        <end position="210"/>
    </location>
</feature>
<name>A0A2K9LLN1_9GAMM</name>
<dbReference type="KEGG" id="kak:Kalk_12735"/>
<dbReference type="InterPro" id="IPR036010">
    <property type="entry name" value="2Fe-2S_ferredoxin-like_sf"/>
</dbReference>